<feature type="transmembrane region" description="Helical" evidence="13">
    <location>
        <begin position="142"/>
        <end position="165"/>
    </location>
</feature>
<dbReference type="GO" id="GO:0046872">
    <property type="term" value="F:metal ion binding"/>
    <property type="evidence" value="ECO:0007669"/>
    <property type="project" value="UniProtKB-KW"/>
</dbReference>
<evidence type="ECO:0000256" key="2">
    <source>
        <dbReference type="ARBA" id="ARBA00004141"/>
    </source>
</evidence>
<dbReference type="PANTHER" id="PTHR15422:SF43">
    <property type="entry name" value="ASCORBATE FERRIREDUCTASE (TRANSMEMBRANE)"/>
    <property type="match status" value="1"/>
</dbReference>
<keyword evidence="6" id="KW-0479">Metal-binding</keyword>
<dbReference type="Gene3D" id="1.20.120.1770">
    <property type="match status" value="1"/>
</dbReference>
<dbReference type="Pfam" id="PF03188">
    <property type="entry name" value="Cytochrom_B561"/>
    <property type="match status" value="1"/>
</dbReference>
<evidence type="ECO:0000256" key="11">
    <source>
        <dbReference type="ARBA" id="ARBA00024225"/>
    </source>
</evidence>
<evidence type="ECO:0000256" key="8">
    <source>
        <dbReference type="ARBA" id="ARBA00022989"/>
    </source>
</evidence>
<evidence type="ECO:0000256" key="12">
    <source>
        <dbReference type="SAM" id="MobiDB-lite"/>
    </source>
</evidence>
<sequence>MTGASKHDLESVAATKPASSSEGQQEEENKDWSCWQLLLMLLNGINHVLVLLVTGYMVYLTSHLTKPIDYHVLLCTLGYVLFMSEAIVSLGGTNLWSRFLSRRTNSHLHWILQVLGALCFVAGVIVIYLDKQRHFRSVHAKLGIASVGAAAFIFLSGVVSLFAFRLRKLVKPLLSKFTHNTLGLACFAVGIAAQCYGYKKHWMVTNKGDHMKDYLIAATAGIALISVIGALRTWYGQLKGLVRPYL</sequence>
<feature type="compositionally biased region" description="Basic and acidic residues" evidence="12">
    <location>
        <begin position="1"/>
        <end position="10"/>
    </location>
</feature>
<feature type="transmembrane region" description="Helical" evidence="13">
    <location>
        <begin position="177"/>
        <end position="193"/>
    </location>
</feature>
<evidence type="ECO:0000256" key="10">
    <source>
        <dbReference type="ARBA" id="ARBA00023136"/>
    </source>
</evidence>
<keyword evidence="5 13" id="KW-0812">Transmembrane</keyword>
<evidence type="ECO:0000256" key="6">
    <source>
        <dbReference type="ARBA" id="ARBA00022723"/>
    </source>
</evidence>
<organism evidence="15 16">
    <name type="scientific">Trichogramma brassicae</name>
    <dbReference type="NCBI Taxonomy" id="86971"/>
    <lineage>
        <taxon>Eukaryota</taxon>
        <taxon>Metazoa</taxon>
        <taxon>Ecdysozoa</taxon>
        <taxon>Arthropoda</taxon>
        <taxon>Hexapoda</taxon>
        <taxon>Insecta</taxon>
        <taxon>Pterygota</taxon>
        <taxon>Neoptera</taxon>
        <taxon>Endopterygota</taxon>
        <taxon>Hymenoptera</taxon>
        <taxon>Apocrita</taxon>
        <taxon>Proctotrupomorpha</taxon>
        <taxon>Chalcidoidea</taxon>
        <taxon>Trichogrammatidae</taxon>
        <taxon>Trichogramma</taxon>
    </lineage>
</organism>
<dbReference type="OrthoDB" id="432881at2759"/>
<dbReference type="CDD" id="cd08761">
    <property type="entry name" value="Cyt_b561_CYB561D2_like"/>
    <property type="match status" value="1"/>
</dbReference>
<evidence type="ECO:0000256" key="13">
    <source>
        <dbReference type="SAM" id="Phobius"/>
    </source>
</evidence>
<dbReference type="PROSITE" id="PS50939">
    <property type="entry name" value="CYTOCHROME_B561"/>
    <property type="match status" value="1"/>
</dbReference>
<feature type="transmembrane region" description="Helical" evidence="13">
    <location>
        <begin position="110"/>
        <end position="130"/>
    </location>
</feature>
<accession>A0A6H5I7A8</accession>
<dbReference type="GO" id="GO:0140575">
    <property type="term" value="F:transmembrane monodehydroascorbate reductase activity"/>
    <property type="evidence" value="ECO:0007669"/>
    <property type="project" value="InterPro"/>
</dbReference>
<feature type="transmembrane region" description="Helical" evidence="13">
    <location>
        <begin position="214"/>
        <end position="235"/>
    </location>
</feature>
<keyword evidence="3" id="KW-0813">Transport</keyword>
<dbReference type="InterPro" id="IPR006593">
    <property type="entry name" value="Cyt_b561/ferric_Rdtase_TM"/>
</dbReference>
<comment type="subcellular location">
    <subcellularLocation>
        <location evidence="2">Membrane</location>
        <topology evidence="2">Multi-pass membrane protein</topology>
    </subcellularLocation>
</comment>
<evidence type="ECO:0000256" key="9">
    <source>
        <dbReference type="ARBA" id="ARBA00023004"/>
    </source>
</evidence>
<evidence type="ECO:0000256" key="7">
    <source>
        <dbReference type="ARBA" id="ARBA00022982"/>
    </source>
</evidence>
<dbReference type="EMBL" id="CADCXV010000678">
    <property type="protein sequence ID" value="CAB0032452.1"/>
    <property type="molecule type" value="Genomic_DNA"/>
</dbReference>
<dbReference type="SMART" id="SM00665">
    <property type="entry name" value="B561"/>
    <property type="match status" value="1"/>
</dbReference>
<feature type="transmembrane region" description="Helical" evidence="13">
    <location>
        <begin position="71"/>
        <end position="90"/>
    </location>
</feature>
<gene>
    <name evidence="15" type="ORF">TBRA_LOCUS4390</name>
</gene>
<evidence type="ECO:0000256" key="4">
    <source>
        <dbReference type="ARBA" id="ARBA00022617"/>
    </source>
</evidence>
<reference evidence="15 16" key="1">
    <citation type="submission" date="2020-02" db="EMBL/GenBank/DDBJ databases">
        <authorList>
            <person name="Ferguson B K."/>
        </authorList>
    </citation>
    <scope>NUCLEOTIDE SEQUENCE [LARGE SCALE GENOMIC DNA]</scope>
</reference>
<dbReference type="GO" id="GO:0016020">
    <property type="term" value="C:membrane"/>
    <property type="evidence" value="ECO:0007669"/>
    <property type="project" value="UniProtKB-SubCell"/>
</dbReference>
<dbReference type="InterPro" id="IPR045150">
    <property type="entry name" value="CYB561D1/2"/>
</dbReference>
<dbReference type="AlphaFoldDB" id="A0A6H5I7A8"/>
<evidence type="ECO:0000313" key="16">
    <source>
        <dbReference type="Proteomes" id="UP000479190"/>
    </source>
</evidence>
<dbReference type="Proteomes" id="UP000479190">
    <property type="component" value="Unassembled WGS sequence"/>
</dbReference>
<keyword evidence="16" id="KW-1185">Reference proteome</keyword>
<feature type="transmembrane region" description="Helical" evidence="13">
    <location>
        <begin position="37"/>
        <end position="59"/>
    </location>
</feature>
<evidence type="ECO:0000313" key="15">
    <source>
        <dbReference type="EMBL" id="CAB0032452.1"/>
    </source>
</evidence>
<proteinExistence type="predicted"/>
<comment type="cofactor">
    <cofactor evidence="1">
        <name>heme b</name>
        <dbReference type="ChEBI" id="CHEBI:60344"/>
    </cofactor>
</comment>
<dbReference type="GO" id="GO:0140571">
    <property type="term" value="F:transmembrane ascorbate ferrireductase activity"/>
    <property type="evidence" value="ECO:0007669"/>
    <property type="project" value="UniProtKB-EC"/>
</dbReference>
<dbReference type="EC" id="7.2.1.3" evidence="11"/>
<name>A0A6H5I7A8_9HYME</name>
<evidence type="ECO:0000256" key="1">
    <source>
        <dbReference type="ARBA" id="ARBA00001970"/>
    </source>
</evidence>
<evidence type="ECO:0000256" key="5">
    <source>
        <dbReference type="ARBA" id="ARBA00022692"/>
    </source>
</evidence>
<feature type="domain" description="Cytochrome b561" evidence="14">
    <location>
        <begin position="41"/>
        <end position="238"/>
    </location>
</feature>
<protein>
    <recommendedName>
        <fullName evidence="11">ascorbate ferrireductase (transmembrane)</fullName>
        <ecNumber evidence="11">7.2.1.3</ecNumber>
    </recommendedName>
</protein>
<evidence type="ECO:0000256" key="3">
    <source>
        <dbReference type="ARBA" id="ARBA00022448"/>
    </source>
</evidence>
<dbReference type="PANTHER" id="PTHR15422">
    <property type="entry name" value="OS05G0565100 PROTEIN"/>
    <property type="match status" value="1"/>
</dbReference>
<keyword evidence="7" id="KW-0249">Electron transport</keyword>
<evidence type="ECO:0000259" key="14">
    <source>
        <dbReference type="PROSITE" id="PS50939"/>
    </source>
</evidence>
<keyword evidence="10 13" id="KW-0472">Membrane</keyword>
<keyword evidence="4" id="KW-0349">Heme</keyword>
<keyword evidence="9" id="KW-0408">Iron</keyword>
<feature type="region of interest" description="Disordered" evidence="12">
    <location>
        <begin position="1"/>
        <end position="27"/>
    </location>
</feature>
<keyword evidence="8 13" id="KW-1133">Transmembrane helix</keyword>